<gene>
    <name evidence="1" type="ORF">NCTC11009_02019</name>
</gene>
<evidence type="ECO:0008006" key="3">
    <source>
        <dbReference type="Google" id="ProtNLM"/>
    </source>
</evidence>
<evidence type="ECO:0000313" key="2">
    <source>
        <dbReference type="Proteomes" id="UP000250242"/>
    </source>
</evidence>
<accession>A0A2X1UNV0</accession>
<reference evidence="1 2" key="1">
    <citation type="submission" date="2018-06" db="EMBL/GenBank/DDBJ databases">
        <authorList>
            <consortium name="Pathogen Informatics"/>
            <person name="Doyle S."/>
        </authorList>
    </citation>
    <scope>NUCLEOTIDE SEQUENCE [LARGE SCALE GENOMIC DNA]</scope>
    <source>
        <strain evidence="1 2">NCTC11009</strain>
    </source>
</reference>
<dbReference type="AlphaFoldDB" id="A0A2X1UNV0"/>
<dbReference type="SMART" id="SM00671">
    <property type="entry name" value="SEL1"/>
    <property type="match status" value="1"/>
</dbReference>
<dbReference type="Gene3D" id="1.25.40.10">
    <property type="entry name" value="Tetratricopeptide repeat domain"/>
    <property type="match status" value="1"/>
</dbReference>
<dbReference type="SUPFAM" id="SSF81901">
    <property type="entry name" value="HCP-like"/>
    <property type="match status" value="1"/>
</dbReference>
<dbReference type="Proteomes" id="UP000250242">
    <property type="component" value="Unassembled WGS sequence"/>
</dbReference>
<protein>
    <recommendedName>
        <fullName evidence="3">Sel1 repeat</fullName>
    </recommendedName>
</protein>
<name>A0A2X1UNV0_9BURK</name>
<dbReference type="RefSeq" id="WP_013598319.1">
    <property type="nucleotide sequence ID" value="NZ_CAUPHC010000056.1"/>
</dbReference>
<dbReference type="EMBL" id="UATH01000001">
    <property type="protein sequence ID" value="SPY08787.1"/>
    <property type="molecule type" value="Genomic_DNA"/>
</dbReference>
<proteinExistence type="predicted"/>
<sequence>MVNKYLNVLEIVTPFDVGENGWAWKVISSAFEFYAHRKITSEKIDKLVIYILDTPPEKPLNKSPEALGVVQVRVVIDGEYFRRLDSKRELLEFAYDVFKTTVLGLVNDYDLKQDELLTVFAAFEALDFVYEGVVKKIDKELTLRWHLEKHLHYFIRMTREDEGFDDITVLEVNGGDLRHFDRFGKIKRQDNKVLIHWKKSSFYSLVDLDSHEVKVLSEKALAGDAHHQYMLAQAYFKGQYTKVNEKEGIYWLKLAAENGYSRAKTMLKKLVDD</sequence>
<dbReference type="Pfam" id="PF08238">
    <property type="entry name" value="Sel1"/>
    <property type="match status" value="1"/>
</dbReference>
<evidence type="ECO:0000313" key="1">
    <source>
        <dbReference type="EMBL" id="SPY08787.1"/>
    </source>
</evidence>
<organism evidence="1 2">
    <name type="scientific">Oligella urethralis</name>
    <dbReference type="NCBI Taxonomy" id="90245"/>
    <lineage>
        <taxon>Bacteria</taxon>
        <taxon>Pseudomonadati</taxon>
        <taxon>Pseudomonadota</taxon>
        <taxon>Betaproteobacteria</taxon>
        <taxon>Burkholderiales</taxon>
        <taxon>Alcaligenaceae</taxon>
        <taxon>Oligella</taxon>
    </lineage>
</organism>
<dbReference type="InterPro" id="IPR011990">
    <property type="entry name" value="TPR-like_helical_dom_sf"/>
</dbReference>
<dbReference type="InterPro" id="IPR006597">
    <property type="entry name" value="Sel1-like"/>
</dbReference>